<evidence type="ECO:0000313" key="3">
    <source>
        <dbReference type="Proteomes" id="UP000485058"/>
    </source>
</evidence>
<reference evidence="2 3" key="1">
    <citation type="submission" date="2020-02" db="EMBL/GenBank/DDBJ databases">
        <title>Draft genome sequence of Haematococcus lacustris strain NIES-144.</title>
        <authorList>
            <person name="Morimoto D."/>
            <person name="Nakagawa S."/>
            <person name="Yoshida T."/>
            <person name="Sawayama S."/>
        </authorList>
    </citation>
    <scope>NUCLEOTIDE SEQUENCE [LARGE SCALE GENOMIC DNA]</scope>
    <source>
        <strain evidence="2 3">NIES-144</strain>
    </source>
</reference>
<proteinExistence type="predicted"/>
<sequence>MVPGAASPLPHPTPHPLLAGDHPSGHELEYVAGVWQPMCGAATARLLCCSRGVQVEEEQLAVLQSLAPRLMKEGISEADFHAFITMRAVERSEVESAIWVEFRPFSGIE</sequence>
<evidence type="ECO:0000313" key="2">
    <source>
        <dbReference type="EMBL" id="GFH28567.1"/>
    </source>
</evidence>
<accession>A0A6A0A8Y6</accession>
<protein>
    <submittedName>
        <fullName evidence="2">Uncharacterized protein</fullName>
    </submittedName>
</protein>
<name>A0A6A0A8Y6_HAELA</name>
<dbReference type="Proteomes" id="UP000485058">
    <property type="component" value="Unassembled WGS sequence"/>
</dbReference>
<comment type="caution">
    <text evidence="2">The sequence shown here is derived from an EMBL/GenBank/DDBJ whole genome shotgun (WGS) entry which is preliminary data.</text>
</comment>
<keyword evidence="3" id="KW-1185">Reference proteome</keyword>
<organism evidence="2 3">
    <name type="scientific">Haematococcus lacustris</name>
    <name type="common">Green alga</name>
    <name type="synonym">Haematococcus pluvialis</name>
    <dbReference type="NCBI Taxonomy" id="44745"/>
    <lineage>
        <taxon>Eukaryota</taxon>
        <taxon>Viridiplantae</taxon>
        <taxon>Chlorophyta</taxon>
        <taxon>core chlorophytes</taxon>
        <taxon>Chlorophyceae</taxon>
        <taxon>CS clade</taxon>
        <taxon>Chlamydomonadales</taxon>
        <taxon>Haematococcaceae</taxon>
        <taxon>Haematococcus</taxon>
    </lineage>
</organism>
<gene>
    <name evidence="2" type="ORF">HaLaN_27077</name>
</gene>
<dbReference type="EMBL" id="BLLF01003935">
    <property type="protein sequence ID" value="GFH28567.1"/>
    <property type="molecule type" value="Genomic_DNA"/>
</dbReference>
<dbReference type="AlphaFoldDB" id="A0A6A0A8Y6"/>
<feature type="region of interest" description="Disordered" evidence="1">
    <location>
        <begin position="1"/>
        <end position="22"/>
    </location>
</feature>
<evidence type="ECO:0000256" key="1">
    <source>
        <dbReference type="SAM" id="MobiDB-lite"/>
    </source>
</evidence>